<comment type="subcellular location">
    <subcellularLocation>
        <location evidence="1">Secreted</location>
    </subcellularLocation>
</comment>
<feature type="domain" description="C1q" evidence="3">
    <location>
        <begin position="26"/>
        <end position="161"/>
    </location>
</feature>
<dbReference type="Proteomes" id="UP000242188">
    <property type="component" value="Unassembled WGS sequence"/>
</dbReference>
<name>A0A210PTP2_MIZYE</name>
<dbReference type="PROSITE" id="PS50871">
    <property type="entry name" value="C1Q"/>
    <property type="match status" value="1"/>
</dbReference>
<dbReference type="Gene3D" id="2.60.120.40">
    <property type="match status" value="1"/>
</dbReference>
<keyword evidence="5" id="KW-1185">Reference proteome</keyword>
<gene>
    <name evidence="4" type="ORF">KP79_PYT22080</name>
</gene>
<comment type="caution">
    <text evidence="4">The sequence shown here is derived from an EMBL/GenBank/DDBJ whole genome shotgun (WGS) entry which is preliminary data.</text>
</comment>
<dbReference type="AlphaFoldDB" id="A0A210PTP2"/>
<dbReference type="PRINTS" id="PR00007">
    <property type="entry name" value="COMPLEMNTC1Q"/>
</dbReference>
<dbReference type="InterPro" id="IPR050392">
    <property type="entry name" value="Collagen/C1q_domain"/>
</dbReference>
<evidence type="ECO:0000256" key="1">
    <source>
        <dbReference type="ARBA" id="ARBA00004613"/>
    </source>
</evidence>
<dbReference type="PANTHER" id="PTHR15427">
    <property type="entry name" value="EMILIN ELASTIN MICROFIBRIL INTERFACE-LOCATED PROTEIN ELASTIN MICROFIBRIL INTERFACER"/>
    <property type="match status" value="1"/>
</dbReference>
<organism evidence="4 5">
    <name type="scientific">Mizuhopecten yessoensis</name>
    <name type="common">Japanese scallop</name>
    <name type="synonym">Patinopecten yessoensis</name>
    <dbReference type="NCBI Taxonomy" id="6573"/>
    <lineage>
        <taxon>Eukaryota</taxon>
        <taxon>Metazoa</taxon>
        <taxon>Spiralia</taxon>
        <taxon>Lophotrochozoa</taxon>
        <taxon>Mollusca</taxon>
        <taxon>Bivalvia</taxon>
        <taxon>Autobranchia</taxon>
        <taxon>Pteriomorphia</taxon>
        <taxon>Pectinida</taxon>
        <taxon>Pectinoidea</taxon>
        <taxon>Pectinidae</taxon>
        <taxon>Mizuhopecten</taxon>
    </lineage>
</organism>
<dbReference type="SUPFAM" id="SSF49842">
    <property type="entry name" value="TNF-like"/>
    <property type="match status" value="1"/>
</dbReference>
<dbReference type="InterPro" id="IPR001073">
    <property type="entry name" value="C1q_dom"/>
</dbReference>
<sequence>MYIKKKDNSQSSFFSDATVNSDCITGVQQKVAFHAKLRNDLGSLTDNEIIIMRSGLVQLGTGYDGNTGIFTCQVAGLYVFSVTILVERNGVVEVELIRNGYGILDIYSGDKELYGSGSNMVLVELQVNDKIWVQVHDNYHDQGEVLVNAFTTFSGFLLYAQ</sequence>
<dbReference type="PANTHER" id="PTHR15427:SF50">
    <property type="entry name" value="COMPLEMENT C1Q TUMOR NECROSIS FACTOR-RELATED PROTEIN 2-LIKE"/>
    <property type="match status" value="1"/>
</dbReference>
<dbReference type="EMBL" id="NEDP02005504">
    <property type="protein sequence ID" value="OWF39869.1"/>
    <property type="molecule type" value="Genomic_DNA"/>
</dbReference>
<dbReference type="InterPro" id="IPR008983">
    <property type="entry name" value="Tumour_necrosis_fac-like_dom"/>
</dbReference>
<dbReference type="GO" id="GO:0005576">
    <property type="term" value="C:extracellular region"/>
    <property type="evidence" value="ECO:0007669"/>
    <property type="project" value="UniProtKB-SubCell"/>
</dbReference>
<evidence type="ECO:0000313" key="4">
    <source>
        <dbReference type="EMBL" id="OWF39869.1"/>
    </source>
</evidence>
<dbReference type="STRING" id="6573.A0A210PTP2"/>
<dbReference type="SMART" id="SM00110">
    <property type="entry name" value="C1Q"/>
    <property type="match status" value="1"/>
</dbReference>
<evidence type="ECO:0000256" key="2">
    <source>
        <dbReference type="ARBA" id="ARBA00022525"/>
    </source>
</evidence>
<accession>A0A210PTP2</accession>
<protein>
    <submittedName>
        <fullName evidence="4">Complement C1q tumor necrosis factor-related protein 5</fullName>
    </submittedName>
</protein>
<proteinExistence type="predicted"/>
<evidence type="ECO:0000313" key="5">
    <source>
        <dbReference type="Proteomes" id="UP000242188"/>
    </source>
</evidence>
<dbReference type="Pfam" id="PF00386">
    <property type="entry name" value="C1q"/>
    <property type="match status" value="1"/>
</dbReference>
<evidence type="ECO:0000259" key="3">
    <source>
        <dbReference type="PROSITE" id="PS50871"/>
    </source>
</evidence>
<keyword evidence="2" id="KW-0964">Secreted</keyword>
<dbReference type="OrthoDB" id="6094845at2759"/>
<reference evidence="4 5" key="1">
    <citation type="journal article" date="2017" name="Nat. Ecol. Evol.">
        <title>Scallop genome provides insights into evolution of bilaterian karyotype and development.</title>
        <authorList>
            <person name="Wang S."/>
            <person name="Zhang J."/>
            <person name="Jiao W."/>
            <person name="Li J."/>
            <person name="Xun X."/>
            <person name="Sun Y."/>
            <person name="Guo X."/>
            <person name="Huan P."/>
            <person name="Dong B."/>
            <person name="Zhang L."/>
            <person name="Hu X."/>
            <person name="Sun X."/>
            <person name="Wang J."/>
            <person name="Zhao C."/>
            <person name="Wang Y."/>
            <person name="Wang D."/>
            <person name="Huang X."/>
            <person name="Wang R."/>
            <person name="Lv J."/>
            <person name="Li Y."/>
            <person name="Zhang Z."/>
            <person name="Liu B."/>
            <person name="Lu W."/>
            <person name="Hui Y."/>
            <person name="Liang J."/>
            <person name="Zhou Z."/>
            <person name="Hou R."/>
            <person name="Li X."/>
            <person name="Liu Y."/>
            <person name="Li H."/>
            <person name="Ning X."/>
            <person name="Lin Y."/>
            <person name="Zhao L."/>
            <person name="Xing Q."/>
            <person name="Dou J."/>
            <person name="Li Y."/>
            <person name="Mao J."/>
            <person name="Guo H."/>
            <person name="Dou H."/>
            <person name="Li T."/>
            <person name="Mu C."/>
            <person name="Jiang W."/>
            <person name="Fu Q."/>
            <person name="Fu X."/>
            <person name="Miao Y."/>
            <person name="Liu J."/>
            <person name="Yu Q."/>
            <person name="Li R."/>
            <person name="Liao H."/>
            <person name="Li X."/>
            <person name="Kong Y."/>
            <person name="Jiang Z."/>
            <person name="Chourrout D."/>
            <person name="Li R."/>
            <person name="Bao Z."/>
        </authorList>
    </citation>
    <scope>NUCLEOTIDE SEQUENCE [LARGE SCALE GENOMIC DNA]</scope>
    <source>
        <strain evidence="4 5">PY_sf001</strain>
    </source>
</reference>